<organism evidence="1 2">
    <name type="scientific">Hoyosella subflava (strain DSM 45089 / JCM 17490 / NBRC 109087 / DQS3-9A1)</name>
    <name type="common">Amycolicicoccus subflavus</name>
    <dbReference type="NCBI Taxonomy" id="443218"/>
    <lineage>
        <taxon>Bacteria</taxon>
        <taxon>Bacillati</taxon>
        <taxon>Actinomycetota</taxon>
        <taxon>Actinomycetes</taxon>
        <taxon>Mycobacteriales</taxon>
        <taxon>Hoyosellaceae</taxon>
        <taxon>Hoyosella</taxon>
    </lineage>
</organism>
<dbReference type="KEGG" id="asd:AS9A_1105"/>
<sequence>MRALEEAWAQFDSAVADVDPDASVPDAVTSLQEEVGDVERAEQELRAGLDC</sequence>
<keyword evidence="2" id="KW-1185">Reference proteome</keyword>
<accession>F6EQU6</accession>
<protein>
    <submittedName>
        <fullName evidence="1">Uncharacterized protein</fullName>
    </submittedName>
</protein>
<dbReference type="HOGENOM" id="CLU_3094859_0_0_11"/>
<proteinExistence type="predicted"/>
<reference evidence="1 2" key="1">
    <citation type="journal article" date="2011" name="J. Bacteriol.">
        <title>Complete genome sequence of Amycolicicoccus subflavus DQS3-9A1T, an actinomycete isolated from crude oil-polluted soil.</title>
        <authorList>
            <person name="Cai M."/>
            <person name="Chen W.M."/>
            <person name="Nie Y."/>
            <person name="Chi C.Q."/>
            <person name="Wang Y.N."/>
            <person name="Tang Y.Q."/>
            <person name="Li G.Y."/>
            <person name="Wu X.L."/>
        </authorList>
    </citation>
    <scope>NUCLEOTIDE SEQUENCE [LARGE SCALE GENOMIC DNA]</scope>
    <source>
        <strain evidence="2">DSM 45089 / DQS3-9A1</strain>
    </source>
</reference>
<dbReference type="AlphaFoldDB" id="F6EQU6"/>
<dbReference type="STRING" id="443218.AS9A_1105"/>
<dbReference type="Proteomes" id="UP000009235">
    <property type="component" value="Chromosome"/>
</dbReference>
<dbReference type="EMBL" id="CP002786">
    <property type="protein sequence ID" value="AEF39557.1"/>
    <property type="molecule type" value="Genomic_DNA"/>
</dbReference>
<name>F6EQU6_HOYSD</name>
<evidence type="ECO:0000313" key="1">
    <source>
        <dbReference type="EMBL" id="AEF39557.1"/>
    </source>
</evidence>
<gene>
    <name evidence="1" type="ordered locus">AS9A_1105</name>
</gene>
<evidence type="ECO:0000313" key="2">
    <source>
        <dbReference type="Proteomes" id="UP000009235"/>
    </source>
</evidence>